<dbReference type="AlphaFoldDB" id="A0AAV9N4P5"/>
<gene>
    <name evidence="4" type="ORF">LTR84_005467</name>
</gene>
<protein>
    <recommendedName>
        <fullName evidence="3">AB hydrolase-1 domain-containing protein</fullName>
    </recommendedName>
</protein>
<dbReference type="RefSeq" id="XP_064704250.1">
    <property type="nucleotide sequence ID" value="XM_064849036.1"/>
</dbReference>
<dbReference type="PANTHER" id="PTHR43329">
    <property type="entry name" value="EPOXIDE HYDROLASE"/>
    <property type="match status" value="1"/>
</dbReference>
<name>A0AAV9N4P5_9EURO</name>
<dbReference type="Pfam" id="PF00561">
    <property type="entry name" value="Abhydrolase_1"/>
    <property type="match status" value="1"/>
</dbReference>
<keyword evidence="5" id="KW-1185">Reference proteome</keyword>
<dbReference type="SUPFAM" id="SSF53474">
    <property type="entry name" value="alpha/beta-Hydrolases"/>
    <property type="match status" value="1"/>
</dbReference>
<evidence type="ECO:0000313" key="4">
    <source>
        <dbReference type="EMBL" id="KAK5049045.1"/>
    </source>
</evidence>
<keyword evidence="1" id="KW-0378">Hydrolase</keyword>
<dbReference type="Gene3D" id="3.40.50.1820">
    <property type="entry name" value="alpha/beta hydrolase"/>
    <property type="match status" value="1"/>
</dbReference>
<dbReference type="GO" id="GO:0016787">
    <property type="term" value="F:hydrolase activity"/>
    <property type="evidence" value="ECO:0007669"/>
    <property type="project" value="UniProtKB-KW"/>
</dbReference>
<feature type="domain" description="AB hydrolase-1" evidence="3">
    <location>
        <begin position="35"/>
        <end position="313"/>
    </location>
</feature>
<sequence length="331" mass="36647">MSEFPTKTYTVASTGHTYDYIRIQASAPSKSTIAFFHGFPAVASGWRHQIKHFVDQGYGIIAPNALGYGGSSKPESPSEYRSRLAIAAFAEILDHENIDTCHGVGHDFGCLFLSRLYNYHPKRLLSLTFISVPYNAPGVPFDLEAVNQLTKKMIGFEKFGYIQFLITDRAPGLIEQHLASFQSLAYHKDVITKADNFYPPGKLEAWLEADRNDHNVLTNSEESAAWYDAFSKGGFRGPLNWYHGMSGNINQEEEKADLASGKMISKINVPVLVVDAKPDKSSIPGFMEGSTKQYAEQVTVKTVETQGHYPHITSKEEVNQAIGDLISGVDS</sequence>
<dbReference type="InterPro" id="IPR000639">
    <property type="entry name" value="Epox_hydrolase-like"/>
</dbReference>
<comment type="caution">
    <text evidence="4">The sequence shown here is derived from an EMBL/GenBank/DDBJ whole genome shotgun (WGS) entry which is preliminary data.</text>
</comment>
<evidence type="ECO:0000256" key="2">
    <source>
        <dbReference type="ARBA" id="ARBA00038334"/>
    </source>
</evidence>
<organism evidence="4 5">
    <name type="scientific">Exophiala bonariae</name>
    <dbReference type="NCBI Taxonomy" id="1690606"/>
    <lineage>
        <taxon>Eukaryota</taxon>
        <taxon>Fungi</taxon>
        <taxon>Dikarya</taxon>
        <taxon>Ascomycota</taxon>
        <taxon>Pezizomycotina</taxon>
        <taxon>Eurotiomycetes</taxon>
        <taxon>Chaetothyriomycetidae</taxon>
        <taxon>Chaetothyriales</taxon>
        <taxon>Herpotrichiellaceae</taxon>
        <taxon>Exophiala</taxon>
    </lineage>
</organism>
<accession>A0AAV9N4P5</accession>
<reference evidence="4 5" key="1">
    <citation type="submission" date="2023-08" db="EMBL/GenBank/DDBJ databases">
        <title>Black Yeasts Isolated from many extreme environments.</title>
        <authorList>
            <person name="Coleine C."/>
            <person name="Stajich J.E."/>
            <person name="Selbmann L."/>
        </authorList>
    </citation>
    <scope>NUCLEOTIDE SEQUENCE [LARGE SCALE GENOMIC DNA]</scope>
    <source>
        <strain evidence="4 5">CCFEE 5792</strain>
    </source>
</reference>
<comment type="similarity">
    <text evidence="2">Belongs to the AB hydrolase superfamily. Epoxide hydrolase family.</text>
</comment>
<dbReference type="PRINTS" id="PR00412">
    <property type="entry name" value="EPOXHYDRLASE"/>
</dbReference>
<dbReference type="GeneID" id="89973644"/>
<dbReference type="EMBL" id="JAVRRD010000020">
    <property type="protein sequence ID" value="KAK5049045.1"/>
    <property type="molecule type" value="Genomic_DNA"/>
</dbReference>
<dbReference type="InterPro" id="IPR000073">
    <property type="entry name" value="AB_hydrolase_1"/>
</dbReference>
<proteinExistence type="inferred from homology"/>
<dbReference type="Proteomes" id="UP001358417">
    <property type="component" value="Unassembled WGS sequence"/>
</dbReference>
<evidence type="ECO:0000313" key="5">
    <source>
        <dbReference type="Proteomes" id="UP001358417"/>
    </source>
</evidence>
<evidence type="ECO:0000259" key="3">
    <source>
        <dbReference type="Pfam" id="PF00561"/>
    </source>
</evidence>
<dbReference type="InterPro" id="IPR029058">
    <property type="entry name" value="AB_hydrolase_fold"/>
</dbReference>
<evidence type="ECO:0000256" key="1">
    <source>
        <dbReference type="ARBA" id="ARBA00022801"/>
    </source>
</evidence>